<dbReference type="PANTHER" id="PTHR32071:SF14">
    <property type="entry name" value="TRANSCRIPTIONAL REGULATORY PROTEIN RTCR"/>
    <property type="match status" value="1"/>
</dbReference>
<evidence type="ECO:0000256" key="1">
    <source>
        <dbReference type="ARBA" id="ARBA00022553"/>
    </source>
</evidence>
<evidence type="ECO:0000256" key="6">
    <source>
        <dbReference type="ARBA" id="ARBA00023125"/>
    </source>
</evidence>
<protein>
    <submittedName>
        <fullName evidence="11">Fis family transcriptional regulator</fullName>
    </submittedName>
</protein>
<dbReference type="GO" id="GO:0005524">
    <property type="term" value="F:ATP binding"/>
    <property type="evidence" value="ECO:0007669"/>
    <property type="project" value="UniProtKB-KW"/>
</dbReference>
<dbReference type="SMART" id="SM00382">
    <property type="entry name" value="AAA"/>
    <property type="match status" value="1"/>
</dbReference>
<evidence type="ECO:0000256" key="8">
    <source>
        <dbReference type="PROSITE-ProRule" id="PRU00169"/>
    </source>
</evidence>
<keyword evidence="3" id="KW-0067">ATP-binding</keyword>
<evidence type="ECO:0000313" key="12">
    <source>
        <dbReference type="Proteomes" id="UP000182229"/>
    </source>
</evidence>
<dbReference type="InterPro" id="IPR002078">
    <property type="entry name" value="Sigma_54_int"/>
</dbReference>
<keyword evidence="6" id="KW-0238">DNA-binding</keyword>
<dbReference type="STRING" id="83449.BON30_10970"/>
<dbReference type="GO" id="GO:0006355">
    <property type="term" value="P:regulation of DNA-templated transcription"/>
    <property type="evidence" value="ECO:0007669"/>
    <property type="project" value="InterPro"/>
</dbReference>
<evidence type="ECO:0000256" key="2">
    <source>
        <dbReference type="ARBA" id="ARBA00022741"/>
    </source>
</evidence>
<proteinExistence type="predicted"/>
<evidence type="ECO:0000313" key="11">
    <source>
        <dbReference type="EMBL" id="OJH41376.1"/>
    </source>
</evidence>
<dbReference type="InterPro" id="IPR025944">
    <property type="entry name" value="Sigma_54_int_dom_CS"/>
</dbReference>
<dbReference type="FunFam" id="3.40.50.300:FF:000006">
    <property type="entry name" value="DNA-binding transcriptional regulator NtrC"/>
    <property type="match status" value="1"/>
</dbReference>
<keyword evidence="7" id="KW-0804">Transcription</keyword>
<dbReference type="SMART" id="SM00448">
    <property type="entry name" value="REC"/>
    <property type="match status" value="1"/>
</dbReference>
<dbReference type="GO" id="GO:0043565">
    <property type="term" value="F:sequence-specific DNA binding"/>
    <property type="evidence" value="ECO:0007669"/>
    <property type="project" value="InterPro"/>
</dbReference>
<keyword evidence="2" id="KW-0547">Nucleotide-binding</keyword>
<dbReference type="InterPro" id="IPR009057">
    <property type="entry name" value="Homeodomain-like_sf"/>
</dbReference>
<gene>
    <name evidence="11" type="ORF">BON30_10970</name>
</gene>
<dbReference type="Gene3D" id="3.40.50.300">
    <property type="entry name" value="P-loop containing nucleotide triphosphate hydrolases"/>
    <property type="match status" value="1"/>
</dbReference>
<reference evidence="12" key="1">
    <citation type="submission" date="2016-11" db="EMBL/GenBank/DDBJ databases">
        <authorList>
            <person name="Shukria A."/>
            <person name="Stevens D.C."/>
        </authorList>
    </citation>
    <scope>NUCLEOTIDE SEQUENCE [LARGE SCALE GENOMIC DNA]</scope>
    <source>
        <strain evidence="12">Cbfe23</strain>
    </source>
</reference>
<accession>A0A1L9BGP2</accession>
<dbReference type="SUPFAM" id="SSF52540">
    <property type="entry name" value="P-loop containing nucleoside triphosphate hydrolases"/>
    <property type="match status" value="1"/>
</dbReference>
<dbReference type="PROSITE" id="PS00688">
    <property type="entry name" value="SIGMA54_INTERACT_3"/>
    <property type="match status" value="1"/>
</dbReference>
<dbReference type="CDD" id="cd00009">
    <property type="entry name" value="AAA"/>
    <property type="match status" value="1"/>
</dbReference>
<dbReference type="InterPro" id="IPR058031">
    <property type="entry name" value="AAA_lid_NorR"/>
</dbReference>
<dbReference type="PROSITE" id="PS00675">
    <property type="entry name" value="SIGMA54_INTERACT_1"/>
    <property type="match status" value="1"/>
</dbReference>
<dbReference type="Proteomes" id="UP000182229">
    <property type="component" value="Unassembled WGS sequence"/>
</dbReference>
<dbReference type="RefSeq" id="WP_071897909.1">
    <property type="nucleotide sequence ID" value="NZ_MPIN01000002.1"/>
</dbReference>
<dbReference type="PROSITE" id="PS50110">
    <property type="entry name" value="RESPONSE_REGULATORY"/>
    <property type="match status" value="1"/>
</dbReference>
<dbReference type="PRINTS" id="PR01590">
    <property type="entry name" value="HTHFIS"/>
</dbReference>
<dbReference type="InterPro" id="IPR003593">
    <property type="entry name" value="AAA+_ATPase"/>
</dbReference>
<dbReference type="Gene3D" id="3.40.50.2300">
    <property type="match status" value="1"/>
</dbReference>
<dbReference type="InterPro" id="IPR027417">
    <property type="entry name" value="P-loop_NTPase"/>
</dbReference>
<comment type="caution">
    <text evidence="11">The sequence shown here is derived from an EMBL/GenBank/DDBJ whole genome shotgun (WGS) entry which is preliminary data.</text>
</comment>
<dbReference type="PROSITE" id="PS50045">
    <property type="entry name" value="SIGMA54_INTERACT_4"/>
    <property type="match status" value="1"/>
</dbReference>
<sequence length="455" mass="50297">MSGRVLLVDDDPSMLELLQARLTRRGFTVTSVSQPEAAVPLVLEQPFDVVLTDLNMQGMSGTQLCERVVANLPDLPVVVVTAFGSMETAVAAIRAGAYDFITKPVEMDALVHTLTRAVQHYQLKGEVVRLKKVVTESQRLGDLLGSSPPMLKVYDLIHRVADSDATIIIHGESGTGKELVARALHDKSRRASGPFVAVNCAAMPEALLESELFGHAKGAFTDAKTARAGLFAQAHGGTLLLDEVGEMPLGLQPKLLRALQERRVRPVGGNHEVPFDVRVVAATHRDLEGMVEEQRFREDLYYRLNVVQLELPPLRARGGDCLLLAQHFIEHFAARANKRVTGLNEAVAERLMSYSWPGNVRELRNCIERAVAVTLTERMAVDDLPEKIRAYRASQVVVASLDPSELTTLEEVERRYILRVMEEVKGNKSLAAQILGLDRKTLYRKLDRFKEGTGE</sequence>
<dbReference type="GO" id="GO:0000160">
    <property type="term" value="P:phosphorelay signal transduction system"/>
    <property type="evidence" value="ECO:0007669"/>
    <property type="project" value="UniProtKB-KW"/>
</dbReference>
<evidence type="ECO:0000256" key="5">
    <source>
        <dbReference type="ARBA" id="ARBA00023015"/>
    </source>
</evidence>
<dbReference type="Gene3D" id="1.10.8.60">
    <property type="match status" value="1"/>
</dbReference>
<keyword evidence="4" id="KW-0902">Two-component regulatory system</keyword>
<dbReference type="PANTHER" id="PTHR32071">
    <property type="entry name" value="TRANSCRIPTIONAL REGULATORY PROTEIN"/>
    <property type="match status" value="1"/>
</dbReference>
<dbReference type="Gene3D" id="1.10.10.60">
    <property type="entry name" value="Homeodomain-like"/>
    <property type="match status" value="1"/>
</dbReference>
<evidence type="ECO:0000259" key="9">
    <source>
        <dbReference type="PROSITE" id="PS50045"/>
    </source>
</evidence>
<evidence type="ECO:0000259" key="10">
    <source>
        <dbReference type="PROSITE" id="PS50110"/>
    </source>
</evidence>
<dbReference type="Pfam" id="PF00072">
    <property type="entry name" value="Response_reg"/>
    <property type="match status" value="1"/>
</dbReference>
<dbReference type="Pfam" id="PF00158">
    <property type="entry name" value="Sigma54_activat"/>
    <property type="match status" value="1"/>
</dbReference>
<evidence type="ECO:0000256" key="4">
    <source>
        <dbReference type="ARBA" id="ARBA00023012"/>
    </source>
</evidence>
<organism evidence="11 12">
    <name type="scientific">Cystobacter ferrugineus</name>
    <dbReference type="NCBI Taxonomy" id="83449"/>
    <lineage>
        <taxon>Bacteria</taxon>
        <taxon>Pseudomonadati</taxon>
        <taxon>Myxococcota</taxon>
        <taxon>Myxococcia</taxon>
        <taxon>Myxococcales</taxon>
        <taxon>Cystobacterineae</taxon>
        <taxon>Archangiaceae</taxon>
        <taxon>Cystobacter</taxon>
    </lineage>
</organism>
<dbReference type="Pfam" id="PF25601">
    <property type="entry name" value="AAA_lid_14"/>
    <property type="match status" value="1"/>
</dbReference>
<dbReference type="PROSITE" id="PS00676">
    <property type="entry name" value="SIGMA54_INTERACT_2"/>
    <property type="match status" value="1"/>
</dbReference>
<dbReference type="InterPro" id="IPR011006">
    <property type="entry name" value="CheY-like_superfamily"/>
</dbReference>
<evidence type="ECO:0000256" key="7">
    <source>
        <dbReference type="ARBA" id="ARBA00023163"/>
    </source>
</evidence>
<feature type="domain" description="Sigma-54 factor interaction" evidence="9">
    <location>
        <begin position="143"/>
        <end position="372"/>
    </location>
</feature>
<dbReference type="FunFam" id="3.40.50.2300:FF:000018">
    <property type="entry name" value="DNA-binding transcriptional regulator NtrC"/>
    <property type="match status" value="1"/>
</dbReference>
<dbReference type="SUPFAM" id="SSF46689">
    <property type="entry name" value="Homeodomain-like"/>
    <property type="match status" value="1"/>
</dbReference>
<dbReference type="InterPro" id="IPR025943">
    <property type="entry name" value="Sigma_54_int_dom_ATP-bd_2"/>
</dbReference>
<reference evidence="11 12" key="2">
    <citation type="submission" date="2016-12" db="EMBL/GenBank/DDBJ databases">
        <title>Draft Genome Sequence of Cystobacter ferrugineus Strain Cbfe23.</title>
        <authorList>
            <person name="Akbar S."/>
            <person name="Dowd S.E."/>
            <person name="Stevens D.C."/>
        </authorList>
    </citation>
    <scope>NUCLEOTIDE SEQUENCE [LARGE SCALE GENOMIC DNA]</scope>
    <source>
        <strain evidence="11 12">Cbfe23</strain>
    </source>
</reference>
<dbReference type="InterPro" id="IPR001789">
    <property type="entry name" value="Sig_transdc_resp-reg_receiver"/>
</dbReference>
<dbReference type="AlphaFoldDB" id="A0A1L9BGP2"/>
<dbReference type="Pfam" id="PF02954">
    <property type="entry name" value="HTH_8"/>
    <property type="match status" value="1"/>
</dbReference>
<feature type="modified residue" description="4-aspartylphosphate" evidence="8">
    <location>
        <position position="53"/>
    </location>
</feature>
<dbReference type="EMBL" id="MPIN01000002">
    <property type="protein sequence ID" value="OJH41376.1"/>
    <property type="molecule type" value="Genomic_DNA"/>
</dbReference>
<dbReference type="InterPro" id="IPR025662">
    <property type="entry name" value="Sigma_54_int_dom_ATP-bd_1"/>
</dbReference>
<keyword evidence="1 8" id="KW-0597">Phosphoprotein</keyword>
<feature type="domain" description="Response regulatory" evidence="10">
    <location>
        <begin position="4"/>
        <end position="118"/>
    </location>
</feature>
<dbReference type="OrthoDB" id="9763792at2"/>
<name>A0A1L9BGP2_9BACT</name>
<dbReference type="SUPFAM" id="SSF52172">
    <property type="entry name" value="CheY-like"/>
    <property type="match status" value="1"/>
</dbReference>
<evidence type="ECO:0000256" key="3">
    <source>
        <dbReference type="ARBA" id="ARBA00022840"/>
    </source>
</evidence>
<dbReference type="InterPro" id="IPR002197">
    <property type="entry name" value="HTH_Fis"/>
</dbReference>
<keyword evidence="5" id="KW-0805">Transcription regulation</keyword>
<keyword evidence="12" id="KW-1185">Reference proteome</keyword>